<comment type="caution">
    <text evidence="1">The sequence shown here is derived from an EMBL/GenBank/DDBJ whole genome shotgun (WGS) entry which is preliminary data.</text>
</comment>
<reference evidence="1 2" key="1">
    <citation type="submission" date="2018-06" db="EMBL/GenBank/DDBJ databases">
        <title>Comparative genomics of downy mildews reveals potential adaptations to biotrophy.</title>
        <authorList>
            <person name="Fletcher K."/>
            <person name="Klosterman S.J."/>
            <person name="Derevnina L."/>
            <person name="Martin F."/>
            <person name="Koike S."/>
            <person name="Reyes Chin-Wo S."/>
            <person name="Mou B."/>
            <person name="Michelmore R."/>
        </authorList>
    </citation>
    <scope>NUCLEOTIDE SEQUENCE [LARGE SCALE GENOMIC DNA]</scope>
    <source>
        <strain evidence="1 2">R14</strain>
    </source>
</reference>
<accession>A0A3M6VFF1</accession>
<dbReference type="VEuPathDB" id="FungiDB:DD237_003704"/>
<dbReference type="GO" id="GO:0097196">
    <property type="term" value="C:Shu complex"/>
    <property type="evidence" value="ECO:0007669"/>
    <property type="project" value="TreeGrafter"/>
</dbReference>
<keyword evidence="2" id="KW-1185">Reference proteome</keyword>
<name>A0A3M6VFF1_9STRA</name>
<evidence type="ECO:0000313" key="2">
    <source>
        <dbReference type="Proteomes" id="UP000282087"/>
    </source>
</evidence>
<dbReference type="EMBL" id="QLLG01000335">
    <property type="protein sequence ID" value="RMX64156.1"/>
    <property type="molecule type" value="Genomic_DNA"/>
</dbReference>
<evidence type="ECO:0000313" key="1">
    <source>
        <dbReference type="EMBL" id="RMX64156.1"/>
    </source>
</evidence>
<proteinExistence type="predicted"/>
<dbReference type="Proteomes" id="UP000282087">
    <property type="component" value="Unassembled WGS sequence"/>
</dbReference>
<gene>
    <name evidence="1" type="ORF">DD238_005425</name>
</gene>
<dbReference type="PANTHER" id="PTHR28653:SF1">
    <property type="entry name" value="ATPASE SWSAP1"/>
    <property type="match status" value="1"/>
</dbReference>
<organism evidence="1 2">
    <name type="scientific">Peronospora effusa</name>
    <dbReference type="NCBI Taxonomy" id="542832"/>
    <lineage>
        <taxon>Eukaryota</taxon>
        <taxon>Sar</taxon>
        <taxon>Stramenopiles</taxon>
        <taxon>Oomycota</taxon>
        <taxon>Peronosporomycetes</taxon>
        <taxon>Peronosporales</taxon>
        <taxon>Peronosporaceae</taxon>
        <taxon>Peronospora</taxon>
    </lineage>
</organism>
<dbReference type="PANTHER" id="PTHR28653">
    <property type="match status" value="1"/>
</dbReference>
<dbReference type="AlphaFoldDB" id="A0A3M6VFF1"/>
<protein>
    <submittedName>
        <fullName evidence="1">Uncharacterized protein</fullName>
    </submittedName>
</protein>
<dbReference type="GO" id="GO:0000724">
    <property type="term" value="P:double-strand break repair via homologous recombination"/>
    <property type="evidence" value="ECO:0007669"/>
    <property type="project" value="TreeGrafter"/>
</dbReference>
<sequence>MLHLEDFFTHYDCKSFCAGSNAPKDTKVIRREEDCVKEGGVLYLHGPKDAGQTSLLLQFGFTQVKAGKNVVLVMCEVAGSSPSSSDSDSEVVPITACTTCKQPVQSGETNDIWRRITIKYLRNSTELQQFLCSLHVGYKDTSVVLVDGFEKFFADNSQMGNVYQTMAFLLEAQDYMTIATGFGTVVVTGKTDAFLLQDRPLLRRWCRFLELVSVVEEPHVFMMREEIENKADMLQGCKLGMNLHQKPVERFNFYTWKDVQINMDNDNVWLIITPQLPPSRVCFLPISEYVIQSSVDILTDTAFAGPIVVTTDQLSWRRGRI</sequence>
<dbReference type="GO" id="GO:0003697">
    <property type="term" value="F:single-stranded DNA binding"/>
    <property type="evidence" value="ECO:0007669"/>
    <property type="project" value="TreeGrafter"/>
</dbReference>